<feature type="domain" description="Restriction endonuclease type II-like" evidence="9">
    <location>
        <begin position="1287"/>
        <end position="1380"/>
    </location>
</feature>
<evidence type="ECO:0000256" key="2">
    <source>
        <dbReference type="ARBA" id="ARBA00022741"/>
    </source>
</evidence>
<comment type="similarity">
    <text evidence="1">Belongs to the DNA2/NAM7 helicase family.</text>
</comment>
<dbReference type="GO" id="GO:0043139">
    <property type="term" value="F:5'-3' DNA helicase activity"/>
    <property type="evidence" value="ECO:0007669"/>
    <property type="project" value="TreeGrafter"/>
</dbReference>
<dbReference type="InterPro" id="IPR041677">
    <property type="entry name" value="DNA2/NAM7_AAA_11"/>
</dbReference>
<dbReference type="Pfam" id="PF18741">
    <property type="entry name" value="MTES_1575"/>
    <property type="match status" value="1"/>
</dbReference>
<evidence type="ECO:0000256" key="4">
    <source>
        <dbReference type="ARBA" id="ARBA00022806"/>
    </source>
</evidence>
<evidence type="ECO:0000256" key="1">
    <source>
        <dbReference type="ARBA" id="ARBA00007913"/>
    </source>
</evidence>
<dbReference type="SUPFAM" id="SSF52540">
    <property type="entry name" value="P-loop containing nucleoside triphosphate hydrolases"/>
    <property type="match status" value="1"/>
</dbReference>
<dbReference type="PANTHER" id="PTHR43788">
    <property type="entry name" value="DNA2/NAM7 HELICASE FAMILY MEMBER"/>
    <property type="match status" value="1"/>
</dbReference>
<gene>
    <name evidence="10" type="ORF">GIY30_14700</name>
</gene>
<dbReference type="InterPro" id="IPR027417">
    <property type="entry name" value="P-loop_NTPase"/>
</dbReference>
<feature type="domain" description="DNA2/NAM7 helicase helicase" evidence="7">
    <location>
        <begin position="300"/>
        <end position="417"/>
    </location>
</feature>
<evidence type="ECO:0000259" key="9">
    <source>
        <dbReference type="Pfam" id="PF18741"/>
    </source>
</evidence>
<dbReference type="InterPro" id="IPR050534">
    <property type="entry name" value="Coronavir_polyprotein_1ab"/>
</dbReference>
<feature type="compositionally biased region" description="Acidic residues" evidence="6">
    <location>
        <begin position="112"/>
        <end position="125"/>
    </location>
</feature>
<name>A0A6L7GRK2_9ACTN</name>
<comment type="caution">
    <text evidence="10">The sequence shown here is derived from an EMBL/GenBank/DDBJ whole genome shotgun (WGS) entry which is preliminary data.</text>
</comment>
<accession>A0A6L7GRK2</accession>
<dbReference type="PANTHER" id="PTHR43788:SF8">
    <property type="entry name" value="DNA-BINDING PROTEIN SMUBP-2"/>
    <property type="match status" value="1"/>
</dbReference>
<keyword evidence="5" id="KW-0067">ATP-binding</keyword>
<dbReference type="Pfam" id="PF13086">
    <property type="entry name" value="AAA_11"/>
    <property type="match status" value="1"/>
</dbReference>
<keyword evidence="11" id="KW-1185">Reference proteome</keyword>
<evidence type="ECO:0000259" key="7">
    <source>
        <dbReference type="Pfam" id="PF13086"/>
    </source>
</evidence>
<evidence type="ECO:0000256" key="6">
    <source>
        <dbReference type="SAM" id="MobiDB-lite"/>
    </source>
</evidence>
<proteinExistence type="inferred from homology"/>
<dbReference type="Gene3D" id="3.40.960.10">
    <property type="entry name" value="VSR Endonuclease"/>
    <property type="match status" value="1"/>
</dbReference>
<dbReference type="SUPFAM" id="SSF52980">
    <property type="entry name" value="Restriction endonuclease-like"/>
    <property type="match status" value="1"/>
</dbReference>
<feature type="region of interest" description="Disordered" evidence="6">
    <location>
        <begin position="1387"/>
        <end position="1415"/>
    </location>
</feature>
<dbReference type="InterPro" id="IPR041679">
    <property type="entry name" value="DNA2/NAM7-like_C"/>
</dbReference>
<dbReference type="Gene3D" id="3.40.50.300">
    <property type="entry name" value="P-loop containing nucleotide triphosphate hydrolases"/>
    <property type="match status" value="3"/>
</dbReference>
<keyword evidence="4" id="KW-0347">Helicase</keyword>
<dbReference type="EMBL" id="WMBR01000003">
    <property type="protein sequence ID" value="MXP22589.1"/>
    <property type="molecule type" value="Genomic_DNA"/>
</dbReference>
<evidence type="ECO:0000256" key="5">
    <source>
        <dbReference type="ARBA" id="ARBA00022840"/>
    </source>
</evidence>
<evidence type="ECO:0000259" key="8">
    <source>
        <dbReference type="Pfam" id="PF13087"/>
    </source>
</evidence>
<keyword evidence="3" id="KW-0378">Hydrolase</keyword>
<reference evidence="10 11" key="1">
    <citation type="submission" date="2019-11" db="EMBL/GenBank/DDBJ databases">
        <title>Gordonia sp. nov., a novel actinobacterium isolated from mangrove soil in Hainan.</title>
        <authorList>
            <person name="Huang X."/>
            <person name="Xie Y."/>
            <person name="Chu X."/>
            <person name="Xiao K."/>
        </authorList>
    </citation>
    <scope>NUCLEOTIDE SEQUENCE [LARGE SCALE GENOMIC DNA]</scope>
    <source>
        <strain evidence="10 11">HNM0687</strain>
    </source>
</reference>
<dbReference type="GO" id="GO:0016787">
    <property type="term" value="F:hydrolase activity"/>
    <property type="evidence" value="ECO:0007669"/>
    <property type="project" value="UniProtKB-KW"/>
</dbReference>
<dbReference type="Pfam" id="PF13087">
    <property type="entry name" value="AAA_12"/>
    <property type="match status" value="1"/>
</dbReference>
<dbReference type="InterPro" id="IPR049468">
    <property type="entry name" value="Restrct_endonuc-II-like_dom"/>
</dbReference>
<feature type="region of interest" description="Disordered" evidence="6">
    <location>
        <begin position="109"/>
        <end position="134"/>
    </location>
</feature>
<sequence>MADEGADTQVADRADQVRRLLGYLRELVRARFEVASDVEGHPELLWVGTSTSVAVRPGAVSGQTVLEIAPDDPAHADIERIVDQLRDNPEELELVVANVLVTVNDVAAGDVAGDDEDGPTQDDDQSAGSGRRVRDHLVTQQVVAERDDTTGVVRVALGAGAAPAVHDAALLATIDGVDLSGALKARAKLTELPNPVGSRVGAAVDLWRRQISVDTDKVTLSVELRPALVLRRRGVAAVLDFYDAVLAELRESSDDLPVGLAQLVEPIEAAERVAALDVAGALAPDELVRDALYPLPANVEQRDVLAQLGLDSGVVVEGPPGTGKTHTIANLTAALLAKGQRVLVTSEKAHALQVLRDMLPPELRDLTVSIADVGTDDFAATVSSVESIADRKSRHQPRVVAAEITDLMGKRDQAVRRRERVLRDLWAARESETEVHEWVAGDYRGTPAEVVRQCRSDASRYEWLPGPVEGVTPPLDVDEFELLRALLTTTAVGSGSRFGQRLPDLSGYLPEPAALDDICARIAQRPSEPMVGSGSLLSILAGVGSARLVRIKKVCERLAVAASEVAAFPPTMVDMADRLLDGQAAHLWSRVVGLSAVIADAADRDRAIGGHVVVVENARPGDDAVFAAAAEYLDDGGHWRGRLRRSPQQRAVEESGVRATVDGREPVDARSLQLVADHLAVLDAVGRVQRVLADLHVPVDNSGTRSAQLNTLVRLDNQLAWISELMAGRDQLVRELEAISPGGPRPRSVAAVTEVAVQAGAIAATNDAVIAEHELADCAYRLSVEVEQGPSPEGDALLSAMAGADAEKIRVARRAWNTAREELDAQTTLDLLTLRLRSKAPEFFARFAESAEDPVWHTRLRDLGGAWSWRRAQTWVAERSDPTLETRLQAELDEIEADIAGLTVRVTAARAWQACLERMTVAEVQALQSYRDHMINLGKGSGKHANRFRVAARAAMEQAQGAVPAWIMSLAQVAETVDPRRDAFDVVIVDEASQADITSSFLLWLAPRVIVVGDDRQCAPTGLSGTTLDDAFAKLDAHLPDLPHYLRDGLTPRSSLFALLRSRFGHLIRLREHFRSMPEIIEFSSRQFYAGAPLNPVRQFGADRLPPLRSVHVENGVATGQGASLVNEREAEAIAETLAQCLLDPAYDTADFGVIVLQGTKQVDEITRRLREVVSDEQWRSRRIRVGTPPDFQGDERRVIFLSMVVSDPAAIAALTRAESQRRINVAASRAMDQMWLFRSIEVDQLKPNDLRRSLSAYVESTQGPTLPAMPEEVSDTERRQPFSSLFEQRVFNRLVQRGYHVLPGVTVNNRVIDLVVTGADARMAVECDGDTFRTTGEQARSDMERERELRRCGWEFWRVRESEFELDPDVALAGLWEALDRRGVKPGSVAARDGGTPTSTPQPVWTPIDLSSGD</sequence>
<dbReference type="GO" id="GO:0005524">
    <property type="term" value="F:ATP binding"/>
    <property type="evidence" value="ECO:0007669"/>
    <property type="project" value="UniProtKB-KW"/>
</dbReference>
<organism evidence="10 11">
    <name type="scientific">Gordonia mangrovi</name>
    <dbReference type="NCBI Taxonomy" id="2665643"/>
    <lineage>
        <taxon>Bacteria</taxon>
        <taxon>Bacillati</taxon>
        <taxon>Actinomycetota</taxon>
        <taxon>Actinomycetes</taxon>
        <taxon>Mycobacteriales</taxon>
        <taxon>Gordoniaceae</taxon>
        <taxon>Gordonia</taxon>
    </lineage>
</organism>
<protein>
    <submittedName>
        <fullName evidence="10">AAA family ATPase</fullName>
    </submittedName>
</protein>
<evidence type="ECO:0000313" key="10">
    <source>
        <dbReference type="EMBL" id="MXP22589.1"/>
    </source>
</evidence>
<feature type="domain" description="DNA2/NAM7 helicase-like C-terminal" evidence="8">
    <location>
        <begin position="1055"/>
        <end position="1237"/>
    </location>
</feature>
<dbReference type="RefSeq" id="WP_160902717.1">
    <property type="nucleotide sequence ID" value="NZ_CP102850.1"/>
</dbReference>
<keyword evidence="2" id="KW-0547">Nucleotide-binding</keyword>
<evidence type="ECO:0000256" key="3">
    <source>
        <dbReference type="ARBA" id="ARBA00022801"/>
    </source>
</evidence>
<evidence type="ECO:0000313" key="11">
    <source>
        <dbReference type="Proteomes" id="UP000475545"/>
    </source>
</evidence>
<dbReference type="InterPro" id="IPR047187">
    <property type="entry name" value="SF1_C_Upf1"/>
</dbReference>
<dbReference type="Proteomes" id="UP000475545">
    <property type="component" value="Unassembled WGS sequence"/>
</dbReference>
<dbReference type="InterPro" id="IPR011335">
    <property type="entry name" value="Restrct_endonuc-II-like"/>
</dbReference>
<dbReference type="CDD" id="cd18808">
    <property type="entry name" value="SF1_C_Upf1"/>
    <property type="match status" value="1"/>
</dbReference>